<dbReference type="OrthoDB" id="1924550at2759"/>
<evidence type="ECO:0000256" key="11">
    <source>
        <dbReference type="SAM" id="MobiDB-lite"/>
    </source>
</evidence>
<evidence type="ECO:0000256" key="3">
    <source>
        <dbReference type="ARBA" id="ARBA00020620"/>
    </source>
</evidence>
<dbReference type="GeneID" id="110247492"/>
<keyword evidence="6" id="KW-0747">Spliceosome</keyword>
<keyword evidence="10" id="KW-0539">Nucleus</keyword>
<evidence type="ECO:0000256" key="9">
    <source>
        <dbReference type="ARBA" id="ARBA00023187"/>
    </source>
</evidence>
<dbReference type="InterPro" id="IPR031622">
    <property type="entry name" value="Znf-SCNM1"/>
</dbReference>
<evidence type="ECO:0000256" key="6">
    <source>
        <dbReference type="ARBA" id="ARBA00022728"/>
    </source>
</evidence>
<keyword evidence="15" id="KW-1185">Reference proteome</keyword>
<dbReference type="PANTHER" id="PTHR32297">
    <property type="entry name" value="SODIUM CHANNEL MODIFIER 1"/>
    <property type="match status" value="1"/>
</dbReference>
<name>A0A913XUZ7_EXADI</name>
<dbReference type="PANTHER" id="PTHR32297:SF1">
    <property type="entry name" value="SODIUM CHANNEL MODIFIER 1"/>
    <property type="match status" value="1"/>
</dbReference>
<dbReference type="Pfam" id="PF15805">
    <property type="entry name" value="SCNM1_acidic"/>
    <property type="match status" value="1"/>
</dbReference>
<dbReference type="KEGG" id="epa:110247492"/>
<dbReference type="GO" id="GO:0008380">
    <property type="term" value="P:RNA splicing"/>
    <property type="evidence" value="ECO:0007669"/>
    <property type="project" value="UniProtKB-KW"/>
</dbReference>
<keyword evidence="5" id="KW-0479">Metal-binding</keyword>
<feature type="region of interest" description="Disordered" evidence="11">
    <location>
        <begin position="195"/>
        <end position="221"/>
    </location>
</feature>
<accession>A0A913XUZ7</accession>
<feature type="compositionally biased region" description="Polar residues" evidence="11">
    <location>
        <begin position="205"/>
        <end position="221"/>
    </location>
</feature>
<keyword evidence="9" id="KW-0508">mRNA splicing</keyword>
<keyword evidence="4" id="KW-0507">mRNA processing</keyword>
<feature type="region of interest" description="Disordered" evidence="11">
    <location>
        <begin position="87"/>
        <end position="141"/>
    </location>
</feature>
<dbReference type="AlphaFoldDB" id="A0A913XUZ7"/>
<proteinExistence type="predicted"/>
<feature type="region of interest" description="Disordered" evidence="11">
    <location>
        <begin position="232"/>
        <end position="251"/>
    </location>
</feature>
<protein>
    <recommendedName>
        <fullName evidence="3">Sodium channel modifier 1</fullName>
    </recommendedName>
</protein>
<dbReference type="InterPro" id="IPR031625">
    <property type="entry name" value="SCNM1_acidic"/>
</dbReference>
<evidence type="ECO:0000313" key="15">
    <source>
        <dbReference type="Proteomes" id="UP000887567"/>
    </source>
</evidence>
<comment type="subcellular location">
    <subcellularLocation>
        <location evidence="1">Nucleus speckle</location>
    </subcellularLocation>
    <subcellularLocation>
        <location evidence="2">Nucleus</location>
        <location evidence="2">Nucleoplasm</location>
    </subcellularLocation>
</comment>
<dbReference type="OMA" id="KLPFTCV"/>
<evidence type="ECO:0000256" key="10">
    <source>
        <dbReference type="ARBA" id="ARBA00023242"/>
    </source>
</evidence>
<evidence type="ECO:0000256" key="1">
    <source>
        <dbReference type="ARBA" id="ARBA00004324"/>
    </source>
</evidence>
<evidence type="ECO:0000256" key="8">
    <source>
        <dbReference type="ARBA" id="ARBA00022833"/>
    </source>
</evidence>
<dbReference type="GO" id="GO:0016607">
    <property type="term" value="C:nuclear speck"/>
    <property type="evidence" value="ECO:0007669"/>
    <property type="project" value="UniProtKB-SubCell"/>
</dbReference>
<evidence type="ECO:0000259" key="12">
    <source>
        <dbReference type="Pfam" id="PF15803"/>
    </source>
</evidence>
<evidence type="ECO:0000256" key="7">
    <source>
        <dbReference type="ARBA" id="ARBA00022771"/>
    </source>
</evidence>
<dbReference type="Proteomes" id="UP000887567">
    <property type="component" value="Unplaced"/>
</dbReference>
<keyword evidence="8" id="KW-0862">Zinc</keyword>
<reference evidence="14" key="1">
    <citation type="submission" date="2022-11" db="UniProtKB">
        <authorList>
            <consortium name="EnsemblMetazoa"/>
        </authorList>
    </citation>
    <scope>IDENTIFICATION</scope>
</reference>
<dbReference type="RefSeq" id="XP_020909582.1">
    <property type="nucleotide sequence ID" value="XM_021053923.2"/>
</dbReference>
<dbReference type="EnsemblMetazoa" id="XM_021053923.2">
    <property type="protein sequence ID" value="XP_020909582.1"/>
    <property type="gene ID" value="LOC110247492"/>
</dbReference>
<dbReference type="InterPro" id="IPR033570">
    <property type="entry name" value="SCNM1"/>
</dbReference>
<keyword evidence="7" id="KW-0863">Zinc-finger</keyword>
<evidence type="ECO:0000256" key="2">
    <source>
        <dbReference type="ARBA" id="ARBA00004642"/>
    </source>
</evidence>
<dbReference type="GO" id="GO:0005681">
    <property type="term" value="C:spliceosomal complex"/>
    <property type="evidence" value="ECO:0007669"/>
    <property type="project" value="UniProtKB-KW"/>
</dbReference>
<sequence length="357" mass="40422">MSFKRVADDFDDFNIQRKRRVNDLLLDNIPSDEITLMSNGKLACLVCHHRPVFDTTAMISLHRNGKKHLANVLVKLERAKEDAEIRQRREHEEYLKSSSESPLIGKTKKNKELVLNSSSHRANVAERKVGDNKTPSNSFTYKGKTMDGSFCNQESFTETCGDSRDTSTGRTHGEATAQAGFFKAKTTFNSQTSYTRDYESSSSSTQNISKQTQNKYKNNSFLRKNETINPSSAHLKQDNHSKSSTTKYNHLGNRKDLAKQRFLSVNPLTQQQVQPEGELCSVSENKQNDGNSTHNISTAQQELSEYDKLDQNSKALYVSKLRQLGWVLGLDGKWLKDENAEFDSDEEEPPSPKTVLK</sequence>
<feature type="domain" description="Sodium channel modifier 1 acidic C-terminal" evidence="13">
    <location>
        <begin position="317"/>
        <end position="352"/>
    </location>
</feature>
<organism evidence="14 15">
    <name type="scientific">Exaiptasia diaphana</name>
    <name type="common">Tropical sea anemone</name>
    <name type="synonym">Aiptasia pulchella</name>
    <dbReference type="NCBI Taxonomy" id="2652724"/>
    <lineage>
        <taxon>Eukaryota</taxon>
        <taxon>Metazoa</taxon>
        <taxon>Cnidaria</taxon>
        <taxon>Anthozoa</taxon>
        <taxon>Hexacorallia</taxon>
        <taxon>Actiniaria</taxon>
        <taxon>Aiptasiidae</taxon>
        <taxon>Exaiptasia</taxon>
    </lineage>
</organism>
<dbReference type="Pfam" id="PF15803">
    <property type="entry name" value="zf-SCNM1"/>
    <property type="match status" value="1"/>
</dbReference>
<evidence type="ECO:0000259" key="13">
    <source>
        <dbReference type="Pfam" id="PF15805"/>
    </source>
</evidence>
<evidence type="ECO:0000256" key="4">
    <source>
        <dbReference type="ARBA" id="ARBA00022664"/>
    </source>
</evidence>
<evidence type="ECO:0000256" key="5">
    <source>
        <dbReference type="ARBA" id="ARBA00022723"/>
    </source>
</evidence>
<evidence type="ECO:0000313" key="14">
    <source>
        <dbReference type="EnsemblMetazoa" id="XP_020909582.1"/>
    </source>
</evidence>
<dbReference type="GO" id="GO:0008270">
    <property type="term" value="F:zinc ion binding"/>
    <property type="evidence" value="ECO:0007669"/>
    <property type="project" value="UniProtKB-KW"/>
</dbReference>
<feature type="domain" description="Sodium channel modifier 1 zinc-finger" evidence="12">
    <location>
        <begin position="44"/>
        <end position="70"/>
    </location>
</feature>
<dbReference type="GO" id="GO:0006397">
    <property type="term" value="P:mRNA processing"/>
    <property type="evidence" value="ECO:0007669"/>
    <property type="project" value="UniProtKB-KW"/>
</dbReference>